<reference evidence="6" key="2">
    <citation type="submission" date="2018-03" db="EMBL/GenBank/DDBJ databases">
        <authorList>
            <person name="Keele B.F."/>
        </authorList>
    </citation>
    <scope>NUCLEOTIDE SEQUENCE</scope>
    <source>
        <strain evidence="6">SNUC 4337</strain>
    </source>
</reference>
<dbReference type="RefSeq" id="WP_096811133.1">
    <property type="nucleotide sequence ID" value="NZ_CABIWM010000003.1"/>
</dbReference>
<dbReference type="PANTHER" id="PTHR44846">
    <property type="entry name" value="MANNOSYL-D-GLYCERATE TRANSPORT/METABOLISM SYSTEM REPRESSOR MNGR-RELATED"/>
    <property type="match status" value="1"/>
</dbReference>
<feature type="domain" description="HTH gntR-type" evidence="4">
    <location>
        <begin position="9"/>
        <end position="77"/>
    </location>
</feature>
<dbReference type="KEGG" id="snl:BJD96_13585"/>
<comment type="caution">
    <text evidence="6">The sequence shown here is derived from an EMBL/GenBank/DDBJ whole genome shotgun (WGS) entry which is preliminary data.</text>
</comment>
<dbReference type="InterPro" id="IPR028978">
    <property type="entry name" value="Chorismate_lyase_/UTRA_dom_sf"/>
</dbReference>
<dbReference type="SUPFAM" id="SSF46785">
    <property type="entry name" value="Winged helix' DNA-binding domain"/>
    <property type="match status" value="1"/>
</dbReference>
<keyword evidence="2" id="KW-0238">DNA-binding</keyword>
<dbReference type="SMART" id="SM00866">
    <property type="entry name" value="UTRA"/>
    <property type="match status" value="1"/>
</dbReference>
<keyword evidence="3" id="KW-0804">Transcription</keyword>
<dbReference type="EMBL" id="JAFNLT010000007">
    <property type="protein sequence ID" value="MBO1227495.1"/>
    <property type="molecule type" value="Genomic_DNA"/>
</dbReference>
<organism evidence="6 7">
    <name type="scientific">Staphylococcus nepalensis</name>
    <dbReference type="NCBI Taxonomy" id="214473"/>
    <lineage>
        <taxon>Bacteria</taxon>
        <taxon>Bacillati</taxon>
        <taxon>Bacillota</taxon>
        <taxon>Bacilli</taxon>
        <taxon>Bacillales</taxon>
        <taxon>Staphylococcaceae</taxon>
        <taxon>Staphylococcus</taxon>
    </lineage>
</organism>
<sequence length="241" mass="28142">MTKLSSEKGPLYLQIKQIIEDRIIHGIYTVGNYIPTEIEFEKEFNVSKVTVRSAIKELVNLGYLEKKSGKGTTVINHKQRNNITNNKNFTEKLVEQGNKIQKIIKDITVVVHEENSQLFQMFGVKSYKITRVYLLNDQPYILFNHYLPYPLNHLTNYDELKQNNDLSIYKILEEEKMEIQNIEDNFSVGFDEEASIQLNLNVSEPLLIRERETYAVSGEVIEYSIGYYNSKLKKYTISLKD</sequence>
<gene>
    <name evidence="6" type="ORF">BUZ61_00570</name>
    <name evidence="5" type="ORF">J3T88_09295</name>
</gene>
<evidence type="ECO:0000259" key="4">
    <source>
        <dbReference type="PROSITE" id="PS50949"/>
    </source>
</evidence>
<dbReference type="InterPro" id="IPR036388">
    <property type="entry name" value="WH-like_DNA-bd_sf"/>
</dbReference>
<proteinExistence type="predicted"/>
<dbReference type="OrthoDB" id="162505at2"/>
<keyword evidence="8" id="KW-1185">Reference proteome</keyword>
<accession>A0A291JP45</accession>
<dbReference type="GO" id="GO:0003700">
    <property type="term" value="F:DNA-binding transcription factor activity"/>
    <property type="evidence" value="ECO:0007669"/>
    <property type="project" value="InterPro"/>
</dbReference>
<keyword evidence="1" id="KW-0805">Transcription regulation</keyword>
<dbReference type="PRINTS" id="PR00035">
    <property type="entry name" value="HTHGNTR"/>
</dbReference>
<dbReference type="GO" id="GO:0045892">
    <property type="term" value="P:negative regulation of DNA-templated transcription"/>
    <property type="evidence" value="ECO:0007669"/>
    <property type="project" value="TreeGrafter"/>
</dbReference>
<dbReference type="InterPro" id="IPR011663">
    <property type="entry name" value="UTRA"/>
</dbReference>
<evidence type="ECO:0000256" key="2">
    <source>
        <dbReference type="ARBA" id="ARBA00023125"/>
    </source>
</evidence>
<dbReference type="Pfam" id="PF07702">
    <property type="entry name" value="UTRA"/>
    <property type="match status" value="1"/>
</dbReference>
<dbReference type="Gene3D" id="3.40.1410.10">
    <property type="entry name" value="Chorismate lyase-like"/>
    <property type="match status" value="1"/>
</dbReference>
<dbReference type="EMBL" id="PZHR01000002">
    <property type="protein sequence ID" value="PTK60815.1"/>
    <property type="molecule type" value="Genomic_DNA"/>
</dbReference>
<dbReference type="SMART" id="SM00345">
    <property type="entry name" value="HTH_GNTR"/>
    <property type="match status" value="1"/>
</dbReference>
<evidence type="ECO:0000256" key="3">
    <source>
        <dbReference type="ARBA" id="ARBA00023163"/>
    </source>
</evidence>
<dbReference type="PROSITE" id="PS50949">
    <property type="entry name" value="HTH_GNTR"/>
    <property type="match status" value="1"/>
</dbReference>
<reference evidence="5 8" key="3">
    <citation type="submission" date="2021-03" db="EMBL/GenBank/DDBJ databases">
        <title>Staphylococci and Mammaliicocci in bats.</title>
        <authorList>
            <person name="Fountain K."/>
        </authorList>
    </citation>
    <scope>NUCLEOTIDE SEQUENCE [LARGE SCALE GENOMIC DNA]</scope>
    <source>
        <strain evidence="5 8">18_1_E_SW</strain>
    </source>
</reference>
<dbReference type="SUPFAM" id="SSF64288">
    <property type="entry name" value="Chorismate lyase-like"/>
    <property type="match status" value="1"/>
</dbReference>
<dbReference type="Gene3D" id="1.10.10.10">
    <property type="entry name" value="Winged helix-like DNA-binding domain superfamily/Winged helix DNA-binding domain"/>
    <property type="match status" value="1"/>
</dbReference>
<dbReference type="InterPro" id="IPR050679">
    <property type="entry name" value="Bact_HTH_transcr_reg"/>
</dbReference>
<dbReference type="Pfam" id="PF00392">
    <property type="entry name" value="GntR"/>
    <property type="match status" value="1"/>
</dbReference>
<evidence type="ECO:0000313" key="7">
    <source>
        <dbReference type="Proteomes" id="UP000240400"/>
    </source>
</evidence>
<dbReference type="InterPro" id="IPR000524">
    <property type="entry name" value="Tscrpt_reg_HTH_GntR"/>
</dbReference>
<protein>
    <submittedName>
        <fullName evidence="6">GntR family transcriptional regulator</fullName>
    </submittedName>
</protein>
<dbReference type="AlphaFoldDB" id="A0A291JP45"/>
<dbReference type="GO" id="GO:0003677">
    <property type="term" value="F:DNA binding"/>
    <property type="evidence" value="ECO:0007669"/>
    <property type="project" value="UniProtKB-KW"/>
</dbReference>
<dbReference type="InterPro" id="IPR036390">
    <property type="entry name" value="WH_DNA-bd_sf"/>
</dbReference>
<name>A0A291JP45_9STAP</name>
<dbReference type="GeneID" id="66778090"/>
<evidence type="ECO:0000313" key="8">
    <source>
        <dbReference type="Proteomes" id="UP000664081"/>
    </source>
</evidence>
<evidence type="ECO:0000313" key="5">
    <source>
        <dbReference type="EMBL" id="MBO1227495.1"/>
    </source>
</evidence>
<dbReference type="Proteomes" id="UP000664081">
    <property type="component" value="Unassembled WGS sequence"/>
</dbReference>
<dbReference type="PANTHER" id="PTHR44846:SF1">
    <property type="entry name" value="MANNOSYL-D-GLYCERATE TRANSPORT_METABOLISM SYSTEM REPRESSOR MNGR-RELATED"/>
    <property type="match status" value="1"/>
</dbReference>
<evidence type="ECO:0000256" key="1">
    <source>
        <dbReference type="ARBA" id="ARBA00023015"/>
    </source>
</evidence>
<reference evidence="6 7" key="1">
    <citation type="journal article" date="2016" name="Front. Microbiol.">
        <title>Comprehensive Phylogenetic Analysis of Bovine Non-aureus Staphylococci Species Based on Whole-Genome Sequencing.</title>
        <authorList>
            <person name="Naushad S."/>
            <person name="Barkema H.W."/>
            <person name="Luby C."/>
            <person name="Condas L.A."/>
            <person name="Nobrega D.B."/>
            <person name="Carson D.A."/>
            <person name="De Buck J."/>
        </authorList>
    </citation>
    <scope>NUCLEOTIDE SEQUENCE [LARGE SCALE GENOMIC DNA]</scope>
    <source>
        <strain evidence="6 7">SNUC 4337</strain>
    </source>
</reference>
<dbReference type="Proteomes" id="UP000240400">
    <property type="component" value="Unassembled WGS sequence"/>
</dbReference>
<evidence type="ECO:0000313" key="6">
    <source>
        <dbReference type="EMBL" id="PTK60815.1"/>
    </source>
</evidence>
<dbReference type="CDD" id="cd07377">
    <property type="entry name" value="WHTH_GntR"/>
    <property type="match status" value="1"/>
</dbReference>